<dbReference type="PANTHER" id="PTHR43785">
    <property type="entry name" value="GAMMA-GLUTAMYLPUTRESCINE SYNTHETASE"/>
    <property type="match status" value="1"/>
</dbReference>
<feature type="domain" description="GS catalytic" evidence="3">
    <location>
        <begin position="121"/>
        <end position="370"/>
    </location>
</feature>
<dbReference type="SMART" id="SM01230">
    <property type="entry name" value="Gln-synt_C"/>
    <property type="match status" value="1"/>
</dbReference>
<evidence type="ECO:0000313" key="4">
    <source>
        <dbReference type="EMBL" id="KAK7738239.1"/>
    </source>
</evidence>
<dbReference type="InterPro" id="IPR008146">
    <property type="entry name" value="Gln_synth_cat_dom"/>
</dbReference>
<gene>
    <name evidence="4" type="ORF">SLS63_002573</name>
</gene>
<comment type="caution">
    <text evidence="4">The sequence shown here is derived from an EMBL/GenBank/DDBJ whole genome shotgun (WGS) entry which is preliminary data.</text>
</comment>
<sequence>MDPPEYGYEYWKYYHSDCELVHVIWTDYCGILHEKLVPADSFGRMYRKHAYNIFDSDDLIPLTVSAAALTSLPDGKSAAEKIYPSYNICDLTPDYDTIQPCIDNRSRATVFAKVEVGDGPLADPREILKEVCDGLGSGKKREIRASLEFQFVLRHLSDGKLCLSNGDGPAQAIVQKLARALRTHGLSATGLSIRSSDISMEGVVTIALFMSDNVLEAIDNFYRVKRALHSIASLENLRPSFFYAAENVSSAAFSGTPLEVMCKNKLRCRLHLAHASKHARDFAAGIMEAEETSANPSVYSFTKPNWLTYGQRRQYQGGLSPEREWMTWGVRNSKTTINFPEGCEAGRLEFGDIDCMANMYLVGAAIVTLGTRRIAHPVALKDIPQAFEKAHGFMGRC</sequence>
<evidence type="ECO:0000256" key="1">
    <source>
        <dbReference type="ARBA" id="ARBA00022598"/>
    </source>
</evidence>
<dbReference type="Pfam" id="PF00120">
    <property type="entry name" value="Gln-synt_C"/>
    <property type="match status" value="1"/>
</dbReference>
<dbReference type="EMBL" id="JAKNSF020000006">
    <property type="protein sequence ID" value="KAK7738239.1"/>
    <property type="molecule type" value="Genomic_DNA"/>
</dbReference>
<dbReference type="Proteomes" id="UP001430848">
    <property type="component" value="Unassembled WGS sequence"/>
</dbReference>
<dbReference type="InterPro" id="IPR014746">
    <property type="entry name" value="Gln_synth/guanido_kin_cat_dom"/>
</dbReference>
<comment type="similarity">
    <text evidence="2">Belongs to the glutamine synthetase family.</text>
</comment>
<reference evidence="4 5" key="1">
    <citation type="submission" date="2024-02" db="EMBL/GenBank/DDBJ databases">
        <title>De novo assembly and annotation of 12 fungi associated with fruit tree decline syndrome in Ontario, Canada.</title>
        <authorList>
            <person name="Sulman M."/>
            <person name="Ellouze W."/>
            <person name="Ilyukhin E."/>
        </authorList>
    </citation>
    <scope>NUCLEOTIDE SEQUENCE [LARGE SCALE GENOMIC DNA]</scope>
    <source>
        <strain evidence="4 5">M169</strain>
    </source>
</reference>
<accession>A0ABR1PJK6</accession>
<keyword evidence="5" id="KW-1185">Reference proteome</keyword>
<dbReference type="Gene3D" id="3.30.590.10">
    <property type="entry name" value="Glutamine synthetase/guanido kinase, catalytic domain"/>
    <property type="match status" value="1"/>
</dbReference>
<proteinExistence type="inferred from homology"/>
<protein>
    <recommendedName>
        <fullName evidence="3">GS catalytic domain-containing protein</fullName>
    </recommendedName>
</protein>
<dbReference type="SUPFAM" id="SSF55931">
    <property type="entry name" value="Glutamine synthetase/guanido kinase"/>
    <property type="match status" value="1"/>
</dbReference>
<evidence type="ECO:0000256" key="2">
    <source>
        <dbReference type="RuleBase" id="RU000384"/>
    </source>
</evidence>
<organism evidence="4 5">
    <name type="scientific">Diaporthe eres</name>
    <name type="common">Phomopsis oblonga</name>
    <dbReference type="NCBI Taxonomy" id="83184"/>
    <lineage>
        <taxon>Eukaryota</taxon>
        <taxon>Fungi</taxon>
        <taxon>Dikarya</taxon>
        <taxon>Ascomycota</taxon>
        <taxon>Pezizomycotina</taxon>
        <taxon>Sordariomycetes</taxon>
        <taxon>Sordariomycetidae</taxon>
        <taxon>Diaporthales</taxon>
        <taxon>Diaporthaceae</taxon>
        <taxon>Diaporthe</taxon>
        <taxon>Diaporthe eres species complex</taxon>
    </lineage>
</organism>
<name>A0ABR1PJK6_DIAER</name>
<keyword evidence="1" id="KW-0436">Ligase</keyword>
<dbReference type="PANTHER" id="PTHR43785:SF2">
    <property type="entry name" value="TYPE-1 GLUTAMINE SYNTHETASE 1"/>
    <property type="match status" value="1"/>
</dbReference>
<evidence type="ECO:0000313" key="5">
    <source>
        <dbReference type="Proteomes" id="UP001430848"/>
    </source>
</evidence>
<evidence type="ECO:0000259" key="3">
    <source>
        <dbReference type="SMART" id="SM01230"/>
    </source>
</evidence>